<gene>
    <name evidence="1" type="ORF">FJV41_38030</name>
</gene>
<dbReference type="GO" id="GO:0003700">
    <property type="term" value="F:DNA-binding transcription factor activity"/>
    <property type="evidence" value="ECO:0007669"/>
    <property type="project" value="InterPro"/>
</dbReference>
<sequence length="194" mass="22633">MSFPSQAEEQALHERVLKKNESLASQDVFRVFMAPITRVLCRNRRKTKEEAHDAVCDVLMEYLENPERYLAHKSKLSSYLTRNAEMQVRDMYRSQEARQRREREFGEAIELRATAPNRSLEIIVEARHLVGQLEQAIQEQDRAALGLILQGERSTDALAKAMNLPQLSEKELRREVKRNRDRLMKTLGRIGKEE</sequence>
<keyword evidence="2" id="KW-1185">Reference proteome</keyword>
<dbReference type="Proteomes" id="UP000315369">
    <property type="component" value="Unassembled WGS sequence"/>
</dbReference>
<dbReference type="EMBL" id="VIFM01000234">
    <property type="protein sequence ID" value="TQF10715.1"/>
    <property type="molecule type" value="Genomic_DNA"/>
</dbReference>
<proteinExistence type="predicted"/>
<dbReference type="InterPro" id="IPR013325">
    <property type="entry name" value="RNA_pol_sigma_r2"/>
</dbReference>
<comment type="caution">
    <text evidence="1">The sequence shown here is derived from an EMBL/GenBank/DDBJ whole genome shotgun (WGS) entry which is preliminary data.</text>
</comment>
<dbReference type="SUPFAM" id="SSF88946">
    <property type="entry name" value="Sigma2 domain of RNA polymerase sigma factors"/>
    <property type="match status" value="1"/>
</dbReference>
<organism evidence="1 2">
    <name type="scientific">Myxococcus llanfairpwllgwyngyllgogerychwyrndrobwllllantysiliogogogochensis</name>
    <dbReference type="NCBI Taxonomy" id="2590453"/>
    <lineage>
        <taxon>Bacteria</taxon>
        <taxon>Pseudomonadati</taxon>
        <taxon>Myxococcota</taxon>
        <taxon>Myxococcia</taxon>
        <taxon>Myxococcales</taxon>
        <taxon>Cystobacterineae</taxon>
        <taxon>Myxococcaceae</taxon>
        <taxon>Myxococcus</taxon>
    </lineage>
</organism>
<dbReference type="Gene3D" id="1.10.1740.10">
    <property type="match status" value="1"/>
</dbReference>
<accession>A0A540WNW8</accession>
<dbReference type="GO" id="GO:0006352">
    <property type="term" value="P:DNA-templated transcription initiation"/>
    <property type="evidence" value="ECO:0007669"/>
    <property type="project" value="InterPro"/>
</dbReference>
<evidence type="ECO:0000313" key="1">
    <source>
        <dbReference type="EMBL" id="TQF10715.1"/>
    </source>
</evidence>
<name>A0A540WNW8_9BACT</name>
<dbReference type="OrthoDB" id="8479261at2"/>
<dbReference type="RefSeq" id="WP_141647512.1">
    <property type="nucleotide sequence ID" value="NZ_VIFM01000234.1"/>
</dbReference>
<protein>
    <submittedName>
        <fullName evidence="1">Sigma-70 family RNA polymerase sigma factor</fullName>
    </submittedName>
</protein>
<dbReference type="AlphaFoldDB" id="A0A540WNW8"/>
<evidence type="ECO:0000313" key="2">
    <source>
        <dbReference type="Proteomes" id="UP000315369"/>
    </source>
</evidence>
<reference evidence="1 2" key="1">
    <citation type="submission" date="2019-06" db="EMBL/GenBank/DDBJ databases">
        <authorList>
            <person name="Livingstone P."/>
            <person name="Whitworth D."/>
        </authorList>
    </citation>
    <scope>NUCLEOTIDE SEQUENCE [LARGE SCALE GENOMIC DNA]</scope>
    <source>
        <strain evidence="1 2">AM401</strain>
    </source>
</reference>